<dbReference type="AlphaFoldDB" id="A0AB73TB14"/>
<dbReference type="InterPro" id="IPR043519">
    <property type="entry name" value="NT_sf"/>
</dbReference>
<dbReference type="EMBL" id="QGGY01000001">
    <property type="protein sequence ID" value="PWJ79339.1"/>
    <property type="molecule type" value="Genomic_DNA"/>
</dbReference>
<organism evidence="3 4">
    <name type="scientific">Murimonas intestini</name>
    <dbReference type="NCBI Taxonomy" id="1337051"/>
    <lineage>
        <taxon>Bacteria</taxon>
        <taxon>Bacillati</taxon>
        <taxon>Bacillota</taxon>
        <taxon>Clostridia</taxon>
        <taxon>Lachnospirales</taxon>
        <taxon>Lachnospiraceae</taxon>
        <taxon>Murimonas</taxon>
    </lineage>
</organism>
<dbReference type="PANTHER" id="PTHR47837:SF2">
    <property type="entry name" value="GTP PYROPHOSPHOKINASE YWAC"/>
    <property type="match status" value="1"/>
</dbReference>
<evidence type="ECO:0000313" key="3">
    <source>
        <dbReference type="EMBL" id="PWJ79339.1"/>
    </source>
</evidence>
<sequence length="268" mass="31564">MEIQLWREILNPYELAVKELTVKFEHLIHEHRDRGLYSPIEQVVGRVKAISSILEKAQKKKIGIDEIEEKLEDIAGIRIICQFVEDIQKVVEIIRGRTDMSVKSEKDYITNMKDSGYRSYHMIVYYEVQTLSGGKRIQVEIQIRTLAMNFWSTIEHSLQYKYKRNIPEHIRQKLSKAADAIIVLDNEMSTVRSEIMDAQNSFQIQANLVSDILNNIQNLYHLANKREIVKIQDEFYRIYELNDIEQLQRFHKQLDIIAEGYRAQSLGH</sequence>
<dbReference type="GO" id="GO:0015969">
    <property type="term" value="P:guanosine tetraphosphate metabolic process"/>
    <property type="evidence" value="ECO:0007669"/>
    <property type="project" value="InterPro"/>
</dbReference>
<gene>
    <name evidence="3" type="ORF">C7383_101720</name>
</gene>
<evidence type="ECO:0000259" key="2">
    <source>
        <dbReference type="SMART" id="SM00954"/>
    </source>
</evidence>
<dbReference type="Proteomes" id="UP000245412">
    <property type="component" value="Unassembled WGS sequence"/>
</dbReference>
<dbReference type="PANTHER" id="PTHR47837">
    <property type="entry name" value="GTP PYROPHOSPHOKINASE YJBM"/>
    <property type="match status" value="1"/>
</dbReference>
<dbReference type="SMART" id="SM00954">
    <property type="entry name" value="RelA_SpoT"/>
    <property type="match status" value="1"/>
</dbReference>
<dbReference type="SUPFAM" id="SSF81301">
    <property type="entry name" value="Nucleotidyltransferase"/>
    <property type="match status" value="1"/>
</dbReference>
<accession>A0AB73TB14</accession>
<dbReference type="RefSeq" id="WP_109624730.1">
    <property type="nucleotide sequence ID" value="NZ_CABJAT010000001.1"/>
</dbReference>
<dbReference type="Gene3D" id="1.10.287.860">
    <property type="entry name" value="Nucleotidyltransferase"/>
    <property type="match status" value="1"/>
</dbReference>
<keyword evidence="4" id="KW-1185">Reference proteome</keyword>
<protein>
    <submittedName>
        <fullName evidence="3">GTP pyrophosphokinase</fullName>
    </submittedName>
</protein>
<dbReference type="InterPro" id="IPR007685">
    <property type="entry name" value="RelA_SpoT"/>
</dbReference>
<comment type="pathway">
    <text evidence="1">Purine metabolism; ppGpp biosynthesis; ppGpp from GTP: step 1/2.</text>
</comment>
<dbReference type="Gene3D" id="3.30.460.10">
    <property type="entry name" value="Beta Polymerase, domain 2"/>
    <property type="match status" value="1"/>
</dbReference>
<name>A0AB73TB14_9FIRM</name>
<comment type="caution">
    <text evidence="3">The sequence shown here is derived from an EMBL/GenBank/DDBJ whole genome shotgun (WGS) entry which is preliminary data.</text>
</comment>
<dbReference type="InterPro" id="IPR052366">
    <property type="entry name" value="GTP_Pyrophosphokinase"/>
</dbReference>
<reference evidence="3 4" key="1">
    <citation type="submission" date="2018-05" db="EMBL/GenBank/DDBJ databases">
        <authorList>
            <person name="Goeker M."/>
            <person name="Huntemann M."/>
            <person name="Clum A."/>
            <person name="Pillay M."/>
            <person name="Palaniappan K."/>
            <person name="Varghese N."/>
            <person name="Mikhailova N."/>
            <person name="Stamatis D."/>
            <person name="Reddy T."/>
            <person name="Daum C."/>
            <person name="Shapiro N."/>
            <person name="Ivanova N."/>
            <person name="Kyrpides N."/>
            <person name="Woyke T."/>
        </authorList>
    </citation>
    <scope>NUCLEOTIDE SEQUENCE [LARGE SCALE GENOMIC DNA]</scope>
    <source>
        <strain evidence="3 4">DSM 26524</strain>
    </source>
</reference>
<dbReference type="Pfam" id="PF04607">
    <property type="entry name" value="RelA_SpoT"/>
    <property type="match status" value="1"/>
</dbReference>
<evidence type="ECO:0000313" key="4">
    <source>
        <dbReference type="Proteomes" id="UP000245412"/>
    </source>
</evidence>
<proteinExistence type="predicted"/>
<feature type="domain" description="RelA/SpoT" evidence="2">
    <location>
        <begin position="45"/>
        <end position="166"/>
    </location>
</feature>
<evidence type="ECO:0000256" key="1">
    <source>
        <dbReference type="ARBA" id="ARBA00004976"/>
    </source>
</evidence>
<dbReference type="CDD" id="cd05399">
    <property type="entry name" value="NT_Rel-Spo_like"/>
    <property type="match status" value="1"/>
</dbReference>